<protein>
    <submittedName>
        <fullName evidence="1">Uncharacterized protein (TIGR02117 family)</fullName>
    </submittedName>
</protein>
<keyword evidence="2" id="KW-1185">Reference proteome</keyword>
<reference evidence="1 2" key="1">
    <citation type="submission" date="2020-08" db="EMBL/GenBank/DDBJ databases">
        <title>Genomic Encyclopedia of Type Strains, Phase IV (KMG-IV): sequencing the most valuable type-strain genomes for metagenomic binning, comparative biology and taxonomic classification.</title>
        <authorList>
            <person name="Goeker M."/>
        </authorList>
    </citation>
    <scope>NUCLEOTIDE SEQUENCE [LARGE SCALE GENOMIC DNA]</scope>
    <source>
        <strain evidence="1 2">DSM 105137</strain>
    </source>
</reference>
<comment type="caution">
    <text evidence="1">The sequence shown here is derived from an EMBL/GenBank/DDBJ whole genome shotgun (WGS) entry which is preliminary data.</text>
</comment>
<sequence>MRIFKFFGQLLLWILGLVLLYVAVAVVFSLIPTRPDPVAGTPDRQLYISSNGVHTDFIIPVELVPDQLLDQLGYLADYPYLAFGWGDKGFYLDTPTWAELKVSIAVKAMLLPSPTAIHVTGYKSVGSDWASLPLTQEQVDTLNRHIWDTFRLTDGDKLQHIDSAGYGDDDEFYEALGSYNALYTCNNWVNAGLKKMHVRTALWAPSEWGIMRWL</sequence>
<organism evidence="1 2">
    <name type="scientific">Neolewinella aquimaris</name>
    <dbReference type="NCBI Taxonomy" id="1835722"/>
    <lineage>
        <taxon>Bacteria</taxon>
        <taxon>Pseudomonadati</taxon>
        <taxon>Bacteroidota</taxon>
        <taxon>Saprospiria</taxon>
        <taxon>Saprospirales</taxon>
        <taxon>Lewinellaceae</taxon>
        <taxon>Neolewinella</taxon>
    </lineage>
</organism>
<evidence type="ECO:0000313" key="1">
    <source>
        <dbReference type="EMBL" id="MBB4078399.1"/>
    </source>
</evidence>
<dbReference type="Pfam" id="PF09601">
    <property type="entry name" value="DUF2459"/>
    <property type="match status" value="1"/>
</dbReference>
<dbReference type="InterPro" id="IPR011727">
    <property type="entry name" value="CHP02117"/>
</dbReference>
<dbReference type="NCBIfam" id="TIGR02117">
    <property type="entry name" value="chp_urease_rgn"/>
    <property type="match status" value="1"/>
</dbReference>
<dbReference type="Proteomes" id="UP000576209">
    <property type="component" value="Unassembled WGS sequence"/>
</dbReference>
<evidence type="ECO:0000313" key="2">
    <source>
        <dbReference type="Proteomes" id="UP000576209"/>
    </source>
</evidence>
<gene>
    <name evidence="1" type="ORF">GGR28_001012</name>
</gene>
<accession>A0A840E9B8</accession>
<dbReference type="AlphaFoldDB" id="A0A840E9B8"/>
<name>A0A840E9B8_9BACT</name>
<dbReference type="RefSeq" id="WP_183494651.1">
    <property type="nucleotide sequence ID" value="NZ_JACIFF010000002.1"/>
</dbReference>
<dbReference type="EMBL" id="JACIFF010000002">
    <property type="protein sequence ID" value="MBB4078399.1"/>
    <property type="molecule type" value="Genomic_DNA"/>
</dbReference>
<proteinExistence type="predicted"/>